<feature type="compositionally biased region" description="Low complexity" evidence="1">
    <location>
        <begin position="167"/>
        <end position="186"/>
    </location>
</feature>
<evidence type="ECO:0000256" key="1">
    <source>
        <dbReference type="SAM" id="MobiDB-lite"/>
    </source>
</evidence>
<feature type="region of interest" description="Disordered" evidence="1">
    <location>
        <begin position="62"/>
        <end position="110"/>
    </location>
</feature>
<dbReference type="OrthoDB" id="5868596at2759"/>
<dbReference type="OMA" id="ANMNRSP"/>
<evidence type="ECO:0000313" key="2">
    <source>
        <dbReference type="EMBL" id="VDK84591.1"/>
    </source>
</evidence>
<dbReference type="AlphaFoldDB" id="A0A3P6V3F7"/>
<organism evidence="2 3">
    <name type="scientific">Litomosoides sigmodontis</name>
    <name type="common">Filarial nematode worm</name>
    <dbReference type="NCBI Taxonomy" id="42156"/>
    <lineage>
        <taxon>Eukaryota</taxon>
        <taxon>Metazoa</taxon>
        <taxon>Ecdysozoa</taxon>
        <taxon>Nematoda</taxon>
        <taxon>Chromadorea</taxon>
        <taxon>Rhabditida</taxon>
        <taxon>Spirurina</taxon>
        <taxon>Spiruromorpha</taxon>
        <taxon>Filarioidea</taxon>
        <taxon>Onchocercidae</taxon>
        <taxon>Litomosoides</taxon>
    </lineage>
</organism>
<proteinExistence type="predicted"/>
<feature type="region of interest" description="Disordered" evidence="1">
    <location>
        <begin position="125"/>
        <end position="186"/>
    </location>
</feature>
<gene>
    <name evidence="2" type="ORF">NLS_LOCUS6718</name>
</gene>
<keyword evidence="3" id="KW-1185">Reference proteome</keyword>
<accession>A0A3P6V3F7</accession>
<evidence type="ECO:0000313" key="3">
    <source>
        <dbReference type="Proteomes" id="UP000277928"/>
    </source>
</evidence>
<protein>
    <submittedName>
        <fullName evidence="2">Uncharacterized protein</fullName>
    </submittedName>
</protein>
<sequence length="225" mass="24711">MAFKIGDELINMIGDFANMNRSPDFKVKTNENQQRAAKTRAGRHYSLNLAVGISDEIPRFSEANTRGMRRQSADRVLRPSRYPISSKRTSSSDRGMVHSSTDPIDKHTSLSNIRGDIKEMPKTHGIFRNFSPKDKSSSIEECEETVSPSAITDNGGEVVRNHKVSVKSDGSSSGADNTSSVNLPISPSSSLRAKIISDTGHRGSIILIEDNDETIGRSYMIDNPN</sequence>
<dbReference type="EMBL" id="UYRX01000619">
    <property type="protein sequence ID" value="VDK84591.1"/>
    <property type="molecule type" value="Genomic_DNA"/>
</dbReference>
<dbReference type="Proteomes" id="UP000277928">
    <property type="component" value="Unassembled WGS sequence"/>
</dbReference>
<name>A0A3P6V3F7_LITSI</name>
<reference evidence="2 3" key="1">
    <citation type="submission" date="2018-08" db="EMBL/GenBank/DDBJ databases">
        <authorList>
            <person name="Laetsch R D."/>
            <person name="Stevens L."/>
            <person name="Kumar S."/>
            <person name="Blaxter L. M."/>
        </authorList>
    </citation>
    <scope>NUCLEOTIDE SEQUENCE [LARGE SCALE GENOMIC DNA]</scope>
</reference>
<feature type="compositionally biased region" description="Polar residues" evidence="1">
    <location>
        <begin position="86"/>
        <end position="102"/>
    </location>
</feature>